<dbReference type="InterPro" id="IPR036047">
    <property type="entry name" value="F-box-like_dom_sf"/>
</dbReference>
<proteinExistence type="predicted"/>
<dbReference type="PROSITE" id="PS50181">
    <property type="entry name" value="FBOX"/>
    <property type="match status" value="1"/>
</dbReference>
<dbReference type="Proteomes" id="UP001175226">
    <property type="component" value="Unassembled WGS sequence"/>
</dbReference>
<dbReference type="EMBL" id="JAUEPT010000004">
    <property type="protein sequence ID" value="KAK0452637.1"/>
    <property type="molecule type" value="Genomic_DNA"/>
</dbReference>
<evidence type="ECO:0000259" key="1">
    <source>
        <dbReference type="PROSITE" id="PS50181"/>
    </source>
</evidence>
<dbReference type="AlphaFoldDB" id="A0AA39K1K5"/>
<evidence type="ECO:0000313" key="2">
    <source>
        <dbReference type="EMBL" id="KAK0452637.1"/>
    </source>
</evidence>
<protein>
    <recommendedName>
        <fullName evidence="1">F-box domain-containing protein</fullName>
    </recommendedName>
</protein>
<sequence>MTDQRSVVDSSYRSLGSGTLPRSDTTKMIIFDPMLPLTSHKGQKDFSETVLAAVPLEIFIEIFSYLDPVDLLRLARTTRQFTKFLLSSSVDSIRLWRTARARIFGPVDLLGMSEPHYADFVFERHCNYCASDTNSEIVWRAFKRACRTCMLKLHVDFTALVTNDDTAVLGQLVQNRSQLPFMESRWVPFKADVQGFYGYFLPDMVNYAREYASMGGNPQAIRRWVRKTSQNYGQHLRLVRMARSWFFDHEEAHKASQRRRIIEERVLEVYERLILLGWQNELDLMRTNLIESHSLVNRPEELTDEEWSTMEPVLVAILQHHRDERLVFERFNAVRLLLTVALKRYLISESATFAPDWVTLASIDDFKKIVSIPLNVRMTRNNFALVIARLPEIISRWKSQQHASYLGMLRQATQRKVGDSDLYLATSTFRCQACRQPVMYPKVLIHECNEMLNRRSQCPSRAQDFPWINPPSWIHFDSKASDAARSMVTVCGFDPTVATYTQMNLLHPLLECLGIHNAEIRPIMWWQQMLVHATHHVEAPQGFRLVDRDDNDDTEKLESLSEFDWQEFYREGTMNCFKCLICSEVCESAMLRGHMETIRRGPLREGTQVWVAAQRIERPKRPCCARVVAVGKRLHPTWTEGTRAHGGGTHQYPVTARVCKIYKMPLSYLPRYRDAGSKAASRECTTRVSLWEWTPNNPDLDGAVLTRYHLTRDCIWLIMDVETKSEVRGDSQVTEITINLIKRLSDESTADISWLFCSPKMAFYPRGYRRHDPSPVVKSPVLEDKRYLYCGSSRPVFAIIKDESIRTPQLMGMRIPSVSTPLPGSSVHSVTSFTFPSINAQFLMVPGLTVSGVTDYRPHSLPGNHPYKRLHYHQ</sequence>
<comment type="caution">
    <text evidence="2">The sequence shown here is derived from an EMBL/GenBank/DDBJ whole genome shotgun (WGS) entry which is preliminary data.</text>
</comment>
<organism evidence="2 3">
    <name type="scientific">Armillaria borealis</name>
    <dbReference type="NCBI Taxonomy" id="47425"/>
    <lineage>
        <taxon>Eukaryota</taxon>
        <taxon>Fungi</taxon>
        <taxon>Dikarya</taxon>
        <taxon>Basidiomycota</taxon>
        <taxon>Agaricomycotina</taxon>
        <taxon>Agaricomycetes</taxon>
        <taxon>Agaricomycetidae</taxon>
        <taxon>Agaricales</taxon>
        <taxon>Marasmiineae</taxon>
        <taxon>Physalacriaceae</taxon>
        <taxon>Armillaria</taxon>
    </lineage>
</organism>
<dbReference type="InterPro" id="IPR001810">
    <property type="entry name" value="F-box_dom"/>
</dbReference>
<evidence type="ECO:0000313" key="3">
    <source>
        <dbReference type="Proteomes" id="UP001175226"/>
    </source>
</evidence>
<accession>A0AA39K1K5</accession>
<dbReference type="Gene3D" id="1.20.1280.50">
    <property type="match status" value="1"/>
</dbReference>
<name>A0AA39K1K5_9AGAR</name>
<keyword evidence="3" id="KW-1185">Reference proteome</keyword>
<reference evidence="2" key="1">
    <citation type="submission" date="2023-06" db="EMBL/GenBank/DDBJ databases">
        <authorList>
            <consortium name="Lawrence Berkeley National Laboratory"/>
            <person name="Ahrendt S."/>
            <person name="Sahu N."/>
            <person name="Indic B."/>
            <person name="Wong-Bajracharya J."/>
            <person name="Merenyi Z."/>
            <person name="Ke H.-M."/>
            <person name="Monk M."/>
            <person name="Kocsube S."/>
            <person name="Drula E."/>
            <person name="Lipzen A."/>
            <person name="Balint B."/>
            <person name="Henrissat B."/>
            <person name="Andreopoulos B."/>
            <person name="Martin F.M."/>
            <person name="Harder C.B."/>
            <person name="Rigling D."/>
            <person name="Ford K.L."/>
            <person name="Foster G.D."/>
            <person name="Pangilinan J."/>
            <person name="Papanicolaou A."/>
            <person name="Barry K."/>
            <person name="LaButti K."/>
            <person name="Viragh M."/>
            <person name="Koriabine M."/>
            <person name="Yan M."/>
            <person name="Riley R."/>
            <person name="Champramary S."/>
            <person name="Plett K.L."/>
            <person name="Tsai I.J."/>
            <person name="Slot J."/>
            <person name="Sipos G."/>
            <person name="Plett J."/>
            <person name="Nagy L.G."/>
            <person name="Grigoriev I.V."/>
        </authorList>
    </citation>
    <scope>NUCLEOTIDE SEQUENCE</scope>
    <source>
        <strain evidence="2">FPL87.14</strain>
    </source>
</reference>
<dbReference type="CDD" id="cd09917">
    <property type="entry name" value="F-box_SF"/>
    <property type="match status" value="1"/>
</dbReference>
<dbReference type="SUPFAM" id="SSF81383">
    <property type="entry name" value="F-box domain"/>
    <property type="match status" value="1"/>
</dbReference>
<gene>
    <name evidence="2" type="ORF">EV421DRAFT_2015430</name>
</gene>
<dbReference type="Pfam" id="PF12937">
    <property type="entry name" value="F-box-like"/>
    <property type="match status" value="1"/>
</dbReference>
<dbReference type="SMART" id="SM00256">
    <property type="entry name" value="FBOX"/>
    <property type="match status" value="1"/>
</dbReference>
<feature type="domain" description="F-box" evidence="1">
    <location>
        <begin position="48"/>
        <end position="99"/>
    </location>
</feature>